<dbReference type="RefSeq" id="WP_092613826.1">
    <property type="nucleotide sequence ID" value="NZ_FMYF01000018.1"/>
</dbReference>
<proteinExistence type="predicted"/>
<gene>
    <name evidence="1" type="ORF">GA0111570_11815</name>
</gene>
<dbReference type="OrthoDB" id="148966at2"/>
<dbReference type="GO" id="GO:0005737">
    <property type="term" value="C:cytoplasm"/>
    <property type="evidence" value="ECO:0007669"/>
    <property type="project" value="TreeGrafter"/>
</dbReference>
<evidence type="ECO:0000313" key="2">
    <source>
        <dbReference type="Proteomes" id="UP000199086"/>
    </source>
</evidence>
<keyword evidence="2" id="KW-1185">Reference proteome</keyword>
<protein>
    <submittedName>
        <fullName evidence="1">HAD-superfamily subfamily IIA hydrolase, TIGR01458</fullName>
    </submittedName>
</protein>
<dbReference type="Proteomes" id="UP000199086">
    <property type="component" value="Unassembled WGS sequence"/>
</dbReference>
<dbReference type="Gene3D" id="3.40.50.1000">
    <property type="entry name" value="HAD superfamily/HAD-like"/>
    <property type="match status" value="2"/>
</dbReference>
<accession>A0A1G6ILS9</accession>
<keyword evidence="1" id="KW-0378">Hydrolase</keyword>
<dbReference type="NCBIfam" id="TIGR01460">
    <property type="entry name" value="HAD-SF-IIA"/>
    <property type="match status" value="1"/>
</dbReference>
<dbReference type="InterPro" id="IPR036412">
    <property type="entry name" value="HAD-like_sf"/>
</dbReference>
<dbReference type="STRING" id="1577474.GA0111570_11815"/>
<dbReference type="PANTHER" id="PTHR19288">
    <property type="entry name" value="4-NITROPHENYLPHOSPHATASE-RELATED"/>
    <property type="match status" value="1"/>
</dbReference>
<reference evidence="1 2" key="1">
    <citation type="submission" date="2016-06" db="EMBL/GenBank/DDBJ databases">
        <authorList>
            <person name="Olsen C.W."/>
            <person name="Carey S."/>
            <person name="Hinshaw L."/>
            <person name="Karasin A.I."/>
        </authorList>
    </citation>
    <scope>NUCLEOTIDE SEQUENCE [LARGE SCALE GENOMIC DNA]</scope>
    <source>
        <strain evidence="1 2">LZ-22</strain>
    </source>
</reference>
<dbReference type="Pfam" id="PF13344">
    <property type="entry name" value="Hydrolase_6"/>
    <property type="match status" value="1"/>
</dbReference>
<dbReference type="SUPFAM" id="SSF56784">
    <property type="entry name" value="HAD-like"/>
    <property type="match status" value="1"/>
</dbReference>
<dbReference type="InterPro" id="IPR006357">
    <property type="entry name" value="HAD-SF_hydro_IIA"/>
</dbReference>
<dbReference type="EMBL" id="FMYF01000018">
    <property type="protein sequence ID" value="SDC07403.1"/>
    <property type="molecule type" value="Genomic_DNA"/>
</dbReference>
<dbReference type="Pfam" id="PF13242">
    <property type="entry name" value="Hydrolase_like"/>
    <property type="match status" value="1"/>
</dbReference>
<evidence type="ECO:0000313" key="1">
    <source>
        <dbReference type="EMBL" id="SDC07403.1"/>
    </source>
</evidence>
<dbReference type="AlphaFoldDB" id="A0A1G6ILS9"/>
<sequence>MRTQGLLIDIDGVLVVSWAALPGTLEAYVRLRDAGVPMRLVTNTTSRTRASITEALQGAGFPVGLDDVITVAGAAAAYVRANHPGARCLLLNSGDLSSELPGVTLVPPDADPRTVDVVLVGSAGPEFTHAALNHALACLLEGAVLVALQRNLVWQTTEGLALDAGAFVLALEQAARTEAVVIGKPAPALFEAGLAALGLGPGDVAMIGDDLDSDVRGGMTAGMTGVLVRTGKFREAQLGDDGPAPDVVLESFADVPGWLGLG</sequence>
<dbReference type="GO" id="GO:0016791">
    <property type="term" value="F:phosphatase activity"/>
    <property type="evidence" value="ECO:0007669"/>
    <property type="project" value="TreeGrafter"/>
</dbReference>
<dbReference type="PANTHER" id="PTHR19288:SF46">
    <property type="entry name" value="HALOACID DEHALOGENASE-LIKE HYDROLASE DOMAIN-CONTAINING PROTEIN 2"/>
    <property type="match status" value="1"/>
</dbReference>
<dbReference type="InterPro" id="IPR023214">
    <property type="entry name" value="HAD_sf"/>
</dbReference>
<name>A0A1G6ILS9_9ACTN</name>
<organism evidence="1 2">
    <name type="scientific">Raineyella antarctica</name>
    <dbReference type="NCBI Taxonomy" id="1577474"/>
    <lineage>
        <taxon>Bacteria</taxon>
        <taxon>Bacillati</taxon>
        <taxon>Actinomycetota</taxon>
        <taxon>Actinomycetes</taxon>
        <taxon>Propionibacteriales</taxon>
        <taxon>Propionibacteriaceae</taxon>
        <taxon>Raineyella</taxon>
    </lineage>
</organism>